<organism evidence="9 10">
    <name type="scientific">Roseibacillus persicicus</name>
    <dbReference type="NCBI Taxonomy" id="454148"/>
    <lineage>
        <taxon>Bacteria</taxon>
        <taxon>Pseudomonadati</taxon>
        <taxon>Verrucomicrobiota</taxon>
        <taxon>Verrucomicrobiia</taxon>
        <taxon>Verrucomicrobiales</taxon>
        <taxon>Verrucomicrobiaceae</taxon>
        <taxon>Roseibacillus</taxon>
    </lineage>
</organism>
<dbReference type="SUPFAM" id="SSF74650">
    <property type="entry name" value="Galactose mutarotase-like"/>
    <property type="match status" value="1"/>
</dbReference>
<evidence type="ECO:0000256" key="2">
    <source>
        <dbReference type="ARBA" id="ARBA00022801"/>
    </source>
</evidence>
<evidence type="ECO:0000259" key="8">
    <source>
        <dbReference type="Pfam" id="PF21365"/>
    </source>
</evidence>
<sequence length="811" mass="92695">MSDSNEDKSLENDTFEKENYMDSKKKEEVLDLFPGRVKEIAAGEGCKVLLCDNKVKLAVCALSDEILHFKFAPDGHLGDGFSYAAMPENFPDRGAPEMTEDEEFVHFSTNSLQVKISLQGLLLTISDSEGNVMSEDEKGFHWEGNRAFGGNIVQYSRRIQPREHFYGLGDKSCHPEIRGRRFELWGSDTYAYGSETDPLYKNIPFFIGIHHGQAYGIFFDNTHRSFFDFGKERKETSSFWAQGGLMDFYYIHGPTVRDVVRRFAQLTGVPELPPLWSLGFHQCKWSYKTEKEFTDLAQGFLDNRIPCDALYVDIDYMDGYRCFTWNLESFPKPGEMIRKLEAKGFKTVAIIDPGIKVDPGYFVYDEGVAGDHFCRQMDGDIYTGKVWPGDCHFPDFTKPSVRIWWSGLFEGLIAEDGIAGIWNDMNEPADFNEDKTFPRHIRHDYDGHPCSHRRAHNIYGTQMIRATREGIAKFNDGKRPFAITRSAYAGAWRYASAWTGDNISTWEHLRMANIQCQRLNLSGYSFVGSDIGGFLDKTNGELFTRWVQLGIFHPFCRVHSSGEHGSQEPWSFGEPYTSIMRKFIELRYRLLPYIYTSFYQHIQTGDPILRPLIYLDHEDTETFHRADEFTLGDNLVVCPITEAGSEGRWMYLTKGHYYNYWNDELVAGGEEIFCQAKLDQIPFFVRAGALLPLDPVRQYSWEKVDGPQEHHLYLPTEECGAVQSQIYADAGDHYDYQKGDFALATYTVRRTAADQVEVQVTREGTHPLPPTRIHLHGTNGKPKSVTVDGVPVAAEQIVEAPADYRKIEIAL</sequence>
<evidence type="ECO:0000259" key="6">
    <source>
        <dbReference type="Pfam" id="PF13802"/>
    </source>
</evidence>
<dbReference type="CDD" id="cd14752">
    <property type="entry name" value="GH31_N"/>
    <property type="match status" value="1"/>
</dbReference>
<dbReference type="PANTHER" id="PTHR22762">
    <property type="entry name" value="ALPHA-GLUCOSIDASE"/>
    <property type="match status" value="1"/>
</dbReference>
<dbReference type="GO" id="GO:0005975">
    <property type="term" value="P:carbohydrate metabolic process"/>
    <property type="evidence" value="ECO:0007669"/>
    <property type="project" value="InterPro"/>
</dbReference>
<dbReference type="Pfam" id="PF01055">
    <property type="entry name" value="Glyco_hydro_31_2nd"/>
    <property type="match status" value="1"/>
</dbReference>
<keyword evidence="2 4" id="KW-0378">Hydrolase</keyword>
<dbReference type="Pfam" id="PF17137">
    <property type="entry name" value="DUF5110"/>
    <property type="match status" value="1"/>
</dbReference>
<evidence type="ECO:0000259" key="7">
    <source>
        <dbReference type="Pfam" id="PF17137"/>
    </source>
</evidence>
<dbReference type="GO" id="GO:0030246">
    <property type="term" value="F:carbohydrate binding"/>
    <property type="evidence" value="ECO:0007669"/>
    <property type="project" value="InterPro"/>
</dbReference>
<name>A0A918THI8_9BACT</name>
<evidence type="ECO:0000259" key="5">
    <source>
        <dbReference type="Pfam" id="PF01055"/>
    </source>
</evidence>
<comment type="similarity">
    <text evidence="1 4">Belongs to the glycosyl hydrolase 31 family.</text>
</comment>
<evidence type="ECO:0000256" key="3">
    <source>
        <dbReference type="ARBA" id="ARBA00023295"/>
    </source>
</evidence>
<dbReference type="InterPro" id="IPR000322">
    <property type="entry name" value="Glyco_hydro_31_TIM"/>
</dbReference>
<evidence type="ECO:0000313" key="9">
    <source>
        <dbReference type="EMBL" id="GHC48102.1"/>
    </source>
</evidence>
<feature type="domain" description="Glycosyl hydrolase family 31 C-terminal" evidence="8">
    <location>
        <begin position="605"/>
        <end position="690"/>
    </location>
</feature>
<dbReference type="InterPro" id="IPR025887">
    <property type="entry name" value="Glyco_hydro_31_N_dom"/>
</dbReference>
<dbReference type="AlphaFoldDB" id="A0A918THI8"/>
<evidence type="ECO:0000313" key="10">
    <source>
        <dbReference type="Proteomes" id="UP000644507"/>
    </source>
</evidence>
<accession>A0A918THI8</accession>
<keyword evidence="3 4" id="KW-0326">Glycosidase</keyword>
<dbReference type="PANTHER" id="PTHR22762:SF120">
    <property type="entry name" value="HETEROGLYCAN GLUCOSIDASE 1"/>
    <property type="match status" value="1"/>
</dbReference>
<dbReference type="InterPro" id="IPR030458">
    <property type="entry name" value="Glyco_hydro_31_AS"/>
</dbReference>
<dbReference type="Gene3D" id="2.60.40.1760">
    <property type="entry name" value="glycosyl hydrolase (family 31)"/>
    <property type="match status" value="1"/>
</dbReference>
<proteinExistence type="inferred from homology"/>
<comment type="caution">
    <text evidence="9">The sequence shown here is derived from an EMBL/GenBank/DDBJ whole genome shotgun (WGS) entry which is preliminary data.</text>
</comment>
<feature type="domain" description="DUF5110" evidence="7">
    <location>
        <begin position="721"/>
        <end position="771"/>
    </location>
</feature>
<dbReference type="GO" id="GO:0004553">
    <property type="term" value="F:hydrolase activity, hydrolyzing O-glycosyl compounds"/>
    <property type="evidence" value="ECO:0007669"/>
    <property type="project" value="InterPro"/>
</dbReference>
<dbReference type="SUPFAM" id="SSF51011">
    <property type="entry name" value="Glycosyl hydrolase domain"/>
    <property type="match status" value="1"/>
</dbReference>
<dbReference type="InterPro" id="IPR013780">
    <property type="entry name" value="Glyco_hydro_b"/>
</dbReference>
<dbReference type="PROSITE" id="PS00129">
    <property type="entry name" value="GLYCOSYL_HYDROL_F31_1"/>
    <property type="match status" value="1"/>
</dbReference>
<keyword evidence="10" id="KW-1185">Reference proteome</keyword>
<dbReference type="EMBL" id="BMXI01000004">
    <property type="protein sequence ID" value="GHC48102.1"/>
    <property type="molecule type" value="Genomic_DNA"/>
</dbReference>
<dbReference type="InterPro" id="IPR017853">
    <property type="entry name" value="GH"/>
</dbReference>
<dbReference type="Pfam" id="PF21365">
    <property type="entry name" value="Glyco_hydro_31_3rd"/>
    <property type="match status" value="1"/>
</dbReference>
<feature type="domain" description="Glycoside hydrolase family 31 TIM barrel" evidence="5">
    <location>
        <begin position="270"/>
        <end position="596"/>
    </location>
</feature>
<reference evidence="9" key="1">
    <citation type="journal article" date="2014" name="Int. J. Syst. Evol. Microbiol.">
        <title>Complete genome sequence of Corynebacterium casei LMG S-19264T (=DSM 44701T), isolated from a smear-ripened cheese.</title>
        <authorList>
            <consortium name="US DOE Joint Genome Institute (JGI-PGF)"/>
            <person name="Walter F."/>
            <person name="Albersmeier A."/>
            <person name="Kalinowski J."/>
            <person name="Ruckert C."/>
        </authorList>
    </citation>
    <scope>NUCLEOTIDE SEQUENCE</scope>
    <source>
        <strain evidence="9">KCTC 12988</strain>
    </source>
</reference>
<dbReference type="Pfam" id="PF13802">
    <property type="entry name" value="Gal_mutarotas_2"/>
    <property type="match status" value="1"/>
</dbReference>
<dbReference type="Gene3D" id="3.20.20.80">
    <property type="entry name" value="Glycosidases"/>
    <property type="match status" value="1"/>
</dbReference>
<feature type="domain" description="Glycoside hydrolase family 31 N-terminal" evidence="6">
    <location>
        <begin position="57"/>
        <end position="228"/>
    </location>
</feature>
<protein>
    <submittedName>
        <fullName evidence="9">Alpha-glucosidase</fullName>
    </submittedName>
</protein>
<dbReference type="Proteomes" id="UP000644507">
    <property type="component" value="Unassembled WGS sequence"/>
</dbReference>
<dbReference type="InterPro" id="IPR048395">
    <property type="entry name" value="Glyco_hydro_31_C"/>
</dbReference>
<dbReference type="Gene3D" id="2.60.40.1180">
    <property type="entry name" value="Golgi alpha-mannosidase II"/>
    <property type="match status" value="2"/>
</dbReference>
<dbReference type="InterPro" id="IPR011013">
    <property type="entry name" value="Gal_mutarotase_sf_dom"/>
</dbReference>
<dbReference type="InterPro" id="IPR033403">
    <property type="entry name" value="DUF5110"/>
</dbReference>
<gene>
    <name evidence="9" type="ORF">GCM10007100_12440</name>
</gene>
<reference evidence="9" key="2">
    <citation type="submission" date="2020-09" db="EMBL/GenBank/DDBJ databases">
        <authorList>
            <person name="Sun Q."/>
            <person name="Kim S."/>
        </authorList>
    </citation>
    <scope>NUCLEOTIDE SEQUENCE</scope>
    <source>
        <strain evidence="9">KCTC 12988</strain>
    </source>
</reference>
<dbReference type="SUPFAM" id="SSF51445">
    <property type="entry name" value="(Trans)glycosidases"/>
    <property type="match status" value="1"/>
</dbReference>
<evidence type="ECO:0000256" key="1">
    <source>
        <dbReference type="ARBA" id="ARBA00007806"/>
    </source>
</evidence>
<dbReference type="RefSeq" id="WP_189568401.1">
    <property type="nucleotide sequence ID" value="NZ_BMXI01000004.1"/>
</dbReference>
<evidence type="ECO:0000256" key="4">
    <source>
        <dbReference type="RuleBase" id="RU361185"/>
    </source>
</evidence>
<dbReference type="CDD" id="cd06604">
    <property type="entry name" value="GH31_glucosidase_II_MalA"/>
    <property type="match status" value="1"/>
</dbReference>